<evidence type="ECO:0000313" key="3">
    <source>
        <dbReference type="Proteomes" id="UP001064632"/>
    </source>
</evidence>
<dbReference type="EMBL" id="CP104694">
    <property type="protein sequence ID" value="UXI66174.1"/>
    <property type="molecule type" value="Genomic_DNA"/>
</dbReference>
<dbReference type="Proteomes" id="UP001064632">
    <property type="component" value="Chromosome"/>
</dbReference>
<evidence type="ECO:0000313" key="2">
    <source>
        <dbReference type="EMBL" id="UXI66174.1"/>
    </source>
</evidence>
<keyword evidence="3" id="KW-1185">Reference proteome</keyword>
<gene>
    <name evidence="2" type="ORF">N4264_15605</name>
</gene>
<accession>A0ABY6B920</accession>
<reference evidence="2" key="1">
    <citation type="submission" date="2022-09" db="EMBL/GenBank/DDBJ databases">
        <title>Tahibacter sp. nov., isolated from a fresh water.</title>
        <authorList>
            <person name="Baek J.H."/>
            <person name="Lee J.K."/>
            <person name="Kim J.M."/>
            <person name="Jeon C.O."/>
        </authorList>
    </citation>
    <scope>NUCLEOTIDE SEQUENCE</scope>
    <source>
        <strain evidence="2">W38</strain>
    </source>
</reference>
<feature type="compositionally biased region" description="Basic and acidic residues" evidence="1">
    <location>
        <begin position="28"/>
        <end position="50"/>
    </location>
</feature>
<protein>
    <recommendedName>
        <fullName evidence="4">Lipoprotein</fullName>
    </recommendedName>
</protein>
<organism evidence="2 3">
    <name type="scientific">Tahibacter amnicola</name>
    <dbReference type="NCBI Taxonomy" id="2976241"/>
    <lineage>
        <taxon>Bacteria</taxon>
        <taxon>Pseudomonadati</taxon>
        <taxon>Pseudomonadota</taxon>
        <taxon>Gammaproteobacteria</taxon>
        <taxon>Lysobacterales</taxon>
        <taxon>Rhodanobacteraceae</taxon>
        <taxon>Tahibacter</taxon>
    </lineage>
</organism>
<sequence length="50" mass="5403">MYTTLLSSCGSATVTMAQRPMVSSTNAEAKKEEAVPGRPVEAKEDDRDDQ</sequence>
<name>A0ABY6B920_9GAMM</name>
<feature type="region of interest" description="Disordered" evidence="1">
    <location>
        <begin position="20"/>
        <end position="50"/>
    </location>
</feature>
<proteinExistence type="predicted"/>
<dbReference type="RefSeq" id="WP_261693158.1">
    <property type="nucleotide sequence ID" value="NZ_CP104694.1"/>
</dbReference>
<evidence type="ECO:0008006" key="4">
    <source>
        <dbReference type="Google" id="ProtNLM"/>
    </source>
</evidence>
<evidence type="ECO:0000256" key="1">
    <source>
        <dbReference type="SAM" id="MobiDB-lite"/>
    </source>
</evidence>